<evidence type="ECO:0000259" key="4">
    <source>
        <dbReference type="Pfam" id="PF00881"/>
    </source>
</evidence>
<keyword evidence="1" id="KW-0285">Flavoprotein</keyword>
<dbReference type="Gene3D" id="3.40.109.10">
    <property type="entry name" value="NADH Oxidase"/>
    <property type="match status" value="1"/>
</dbReference>
<evidence type="ECO:0000313" key="6">
    <source>
        <dbReference type="Proteomes" id="UP000467214"/>
    </source>
</evidence>
<comment type="caution">
    <text evidence="5">The sequence shown here is derived from an EMBL/GenBank/DDBJ whole genome shotgun (WGS) entry which is preliminary data.</text>
</comment>
<gene>
    <name evidence="5" type="primary">bluB</name>
    <name evidence="5" type="ORF">GQF02_07170</name>
</gene>
<organism evidence="5 6">
    <name type="scientific">Craterilacuibacter sinensis</name>
    <dbReference type="NCBI Taxonomy" id="2686017"/>
    <lineage>
        <taxon>Bacteria</taxon>
        <taxon>Pseudomonadati</taxon>
        <taxon>Pseudomonadota</taxon>
        <taxon>Betaproteobacteria</taxon>
        <taxon>Neisseriales</taxon>
        <taxon>Neisseriaceae</taxon>
        <taxon>Craterilacuibacter</taxon>
    </lineage>
</organism>
<dbReference type="NCBIfam" id="TIGR02476">
    <property type="entry name" value="BluB"/>
    <property type="match status" value="1"/>
</dbReference>
<dbReference type="GO" id="GO:0102919">
    <property type="term" value="F:5,6-dimethylbenzimidazole synthase activity"/>
    <property type="evidence" value="ECO:0007669"/>
    <property type="project" value="UniProtKB-EC"/>
</dbReference>
<dbReference type="EC" id="1.13.11.79" evidence="5"/>
<dbReference type="SUPFAM" id="SSF55469">
    <property type="entry name" value="FMN-dependent nitroreductase-like"/>
    <property type="match status" value="1"/>
</dbReference>
<reference evidence="5 6" key="1">
    <citation type="submission" date="2019-12" db="EMBL/GenBank/DDBJ databases">
        <title>Neisseriaceae gen. nov. sp. Genome sequencing and assembly.</title>
        <authorList>
            <person name="Liu Z."/>
            <person name="Li A."/>
        </authorList>
    </citation>
    <scope>NUCLEOTIDE SEQUENCE [LARGE SCALE GENOMIC DNA]</scope>
    <source>
        <strain evidence="5 6">B2N2-7</strain>
    </source>
</reference>
<dbReference type="InterPro" id="IPR050627">
    <property type="entry name" value="Nitroreductase/BluB"/>
</dbReference>
<sequence>MNPHAFSIAEIEAVYRAMRERRDMRHFSAEPLADGQLARLIEAAHLAPSVGYMQPWRFLRVADPALRARIHQHVSEECERTAQALPERAAQIRQLKLEGIENCAEVLVVALAEKREPYVLGRRTMPEMDLASVACAIQNMWLAARAEGIGLGWVSIFEPDYLRTLCKMPVDSQPVAILCIGPVPEFYPAPMLETAGWDSRRPLAELVYRDSWGTPDTL</sequence>
<dbReference type="PANTHER" id="PTHR23026">
    <property type="entry name" value="NADPH NITROREDUCTASE"/>
    <property type="match status" value="1"/>
</dbReference>
<accession>A0A845BJ24</accession>
<dbReference type="InterPro" id="IPR000415">
    <property type="entry name" value="Nitroreductase-like"/>
</dbReference>
<keyword evidence="3 5" id="KW-0560">Oxidoreductase</keyword>
<evidence type="ECO:0000313" key="5">
    <source>
        <dbReference type="EMBL" id="MXR36747.1"/>
    </source>
</evidence>
<feature type="domain" description="Nitroreductase" evidence="4">
    <location>
        <begin position="19"/>
        <end position="181"/>
    </location>
</feature>
<dbReference type="RefSeq" id="WP_160795951.1">
    <property type="nucleotide sequence ID" value="NZ_WSSB01000005.1"/>
</dbReference>
<evidence type="ECO:0000256" key="3">
    <source>
        <dbReference type="ARBA" id="ARBA00023002"/>
    </source>
</evidence>
<dbReference type="InterPro" id="IPR012825">
    <property type="entry name" value="BluB"/>
</dbReference>
<dbReference type="InterPro" id="IPR029479">
    <property type="entry name" value="Nitroreductase"/>
</dbReference>
<dbReference type="Proteomes" id="UP000467214">
    <property type="component" value="Unassembled WGS sequence"/>
</dbReference>
<name>A0A845BJ24_9NEIS</name>
<keyword evidence="2" id="KW-0288">FMN</keyword>
<dbReference type="Pfam" id="PF00881">
    <property type="entry name" value="Nitroreductase"/>
    <property type="match status" value="1"/>
</dbReference>
<keyword evidence="6" id="KW-1185">Reference proteome</keyword>
<dbReference type="PANTHER" id="PTHR23026:SF90">
    <property type="entry name" value="IODOTYROSINE DEIODINASE 1"/>
    <property type="match status" value="1"/>
</dbReference>
<dbReference type="EMBL" id="WSSB01000005">
    <property type="protein sequence ID" value="MXR36747.1"/>
    <property type="molecule type" value="Genomic_DNA"/>
</dbReference>
<protein>
    <submittedName>
        <fullName evidence="5">5,6-dimethylbenzimidazole synthase</fullName>
        <ecNumber evidence="5">1.13.11.79</ecNumber>
    </submittedName>
</protein>
<evidence type="ECO:0000256" key="1">
    <source>
        <dbReference type="ARBA" id="ARBA00022630"/>
    </source>
</evidence>
<evidence type="ECO:0000256" key="2">
    <source>
        <dbReference type="ARBA" id="ARBA00022643"/>
    </source>
</evidence>
<proteinExistence type="predicted"/>
<dbReference type="AlphaFoldDB" id="A0A845BJ24"/>